<comment type="subcellular location">
    <subcellularLocation>
        <location evidence="1">Cell membrane</location>
        <topology evidence="1">Multi-pass membrane protein</topology>
    </subcellularLocation>
</comment>
<dbReference type="eggNOG" id="COG4591">
    <property type="taxonomic scope" value="Bacteria"/>
</dbReference>
<organism evidence="9 10">
    <name type="scientific">Parasphaerochaeta coccoides (strain ATCC BAA-1237 / DSM 17374 / SPN1)</name>
    <name type="common">Sphaerochaeta coccoides</name>
    <dbReference type="NCBI Taxonomy" id="760011"/>
    <lineage>
        <taxon>Bacteria</taxon>
        <taxon>Pseudomonadati</taxon>
        <taxon>Spirochaetota</taxon>
        <taxon>Spirochaetia</taxon>
        <taxon>Spirochaetales</taxon>
        <taxon>Sphaerochaetaceae</taxon>
        <taxon>Parasphaerochaeta</taxon>
    </lineage>
</organism>
<dbReference type="InterPro" id="IPR051447">
    <property type="entry name" value="Lipoprotein-release_system"/>
</dbReference>
<feature type="transmembrane region" description="Helical" evidence="7">
    <location>
        <begin position="262"/>
        <end position="285"/>
    </location>
</feature>
<protein>
    <recommendedName>
        <fullName evidence="8">ABC3 transporter permease C-terminal domain-containing protein</fullName>
    </recommendedName>
</protein>
<keyword evidence="4 7" id="KW-0812">Transmembrane</keyword>
<dbReference type="InterPro" id="IPR003838">
    <property type="entry name" value="ABC3_permease_C"/>
</dbReference>
<keyword evidence="3" id="KW-1003">Cell membrane</keyword>
<dbReference type="GO" id="GO:0044874">
    <property type="term" value="P:lipoprotein localization to outer membrane"/>
    <property type="evidence" value="ECO:0007669"/>
    <property type="project" value="TreeGrafter"/>
</dbReference>
<sequence>MIRMLVSRRVGTRTTAPARLRQIVRMMPVVLTTALVVVAQLFVSGMIEGIVRKYTLVSDGTYTIRSNGSEPVDVPSLVRSVRSDIREIVPVINGAALAYAGDEAVPLRLKGVDTETYFSGERAEAINFHGIRTTVSGAALPLLLSKDTAAELGVGTGDRLTLMLIPDGTRTAARPVLAAVVAVFSTGYSELDKRIAFVEAKDARKYFSSPSAVVWEIVTDSPVSSHIQNLIQNELPASYEVVSLKETQPTIFENLLVSQRTLTLVFVLIAILAGYFVSTIGQEFIQDDRSAIATLKLMGFPRREISWTYLVMIIGMTSVGLVTGIFIGWIIALATKPLLLNLSTAGIPALSQYLLDFTISISVVDALMVFIVFLAVSVLSALLSIRRVQDIMPLD</sequence>
<evidence type="ECO:0000313" key="9">
    <source>
        <dbReference type="EMBL" id="AEC01770.1"/>
    </source>
</evidence>
<evidence type="ECO:0000259" key="8">
    <source>
        <dbReference type="Pfam" id="PF02687"/>
    </source>
</evidence>
<dbReference type="EMBL" id="CP002659">
    <property type="protein sequence ID" value="AEC01770.1"/>
    <property type="molecule type" value="Genomic_DNA"/>
</dbReference>
<proteinExistence type="inferred from homology"/>
<name>F4GJD0_PARC1</name>
<dbReference type="AlphaFoldDB" id="F4GJD0"/>
<dbReference type="RefSeq" id="WP_013739166.1">
    <property type="nucleotide sequence ID" value="NC_015436.1"/>
</dbReference>
<feature type="transmembrane region" description="Helical" evidence="7">
    <location>
        <begin position="353"/>
        <end position="383"/>
    </location>
</feature>
<dbReference type="Pfam" id="PF02687">
    <property type="entry name" value="FtsX"/>
    <property type="match status" value="1"/>
</dbReference>
<evidence type="ECO:0000256" key="2">
    <source>
        <dbReference type="ARBA" id="ARBA00005236"/>
    </source>
</evidence>
<keyword evidence="6 7" id="KW-0472">Membrane</keyword>
<evidence type="ECO:0000256" key="4">
    <source>
        <dbReference type="ARBA" id="ARBA00022692"/>
    </source>
</evidence>
<evidence type="ECO:0000256" key="6">
    <source>
        <dbReference type="ARBA" id="ARBA00023136"/>
    </source>
</evidence>
<evidence type="ECO:0000256" key="7">
    <source>
        <dbReference type="SAM" id="Phobius"/>
    </source>
</evidence>
<feature type="transmembrane region" description="Helical" evidence="7">
    <location>
        <begin position="306"/>
        <end position="333"/>
    </location>
</feature>
<dbReference type="GO" id="GO:0098797">
    <property type="term" value="C:plasma membrane protein complex"/>
    <property type="evidence" value="ECO:0007669"/>
    <property type="project" value="TreeGrafter"/>
</dbReference>
<evidence type="ECO:0000256" key="3">
    <source>
        <dbReference type="ARBA" id="ARBA00022475"/>
    </source>
</evidence>
<keyword evidence="10" id="KW-1185">Reference proteome</keyword>
<dbReference type="OrthoDB" id="368479at2"/>
<keyword evidence="5 7" id="KW-1133">Transmembrane helix</keyword>
<dbReference type="PANTHER" id="PTHR30489:SF0">
    <property type="entry name" value="LIPOPROTEIN-RELEASING SYSTEM TRANSMEMBRANE PROTEIN LOLE"/>
    <property type="match status" value="1"/>
</dbReference>
<comment type="similarity">
    <text evidence="2">Belongs to the ABC-4 integral membrane protein family. LolC/E subfamily.</text>
</comment>
<dbReference type="STRING" id="760011.Spico_0542"/>
<reference evidence="9 10" key="2">
    <citation type="journal article" date="2012" name="Stand. Genomic Sci.">
        <title>Complete genome sequence of the termite hindgut bacterium Spirochaeta coccoides type strain (SPN1(T)), reclassification in the genus Sphaerochaeta as Sphaerochaeta coccoides comb. nov. and emendations of the family Spirochaetaceae and the genus Sphaerochaeta.</title>
        <authorList>
            <person name="Abt B."/>
            <person name="Han C."/>
            <person name="Scheuner C."/>
            <person name="Lu M."/>
            <person name="Lapidus A."/>
            <person name="Nolan M."/>
            <person name="Lucas S."/>
            <person name="Hammon N."/>
            <person name="Deshpande S."/>
            <person name="Cheng J.F."/>
            <person name="Tapia R."/>
            <person name="Goodwin L.A."/>
            <person name="Pitluck S."/>
            <person name="Liolios K."/>
            <person name="Pagani I."/>
            <person name="Ivanova N."/>
            <person name="Mavromatis K."/>
            <person name="Mikhailova N."/>
            <person name="Huntemann M."/>
            <person name="Pati A."/>
            <person name="Chen A."/>
            <person name="Palaniappan K."/>
            <person name="Land M."/>
            <person name="Hauser L."/>
            <person name="Brambilla E.M."/>
            <person name="Rohde M."/>
            <person name="Spring S."/>
            <person name="Gronow S."/>
            <person name="Goker M."/>
            <person name="Woyke T."/>
            <person name="Bristow J."/>
            <person name="Eisen J.A."/>
            <person name="Markowitz V."/>
            <person name="Hugenholtz P."/>
            <person name="Kyrpides N.C."/>
            <person name="Klenk H.P."/>
            <person name="Detter J.C."/>
        </authorList>
    </citation>
    <scope>NUCLEOTIDE SEQUENCE [LARGE SCALE GENOMIC DNA]</scope>
    <source>
        <strain evidence="10">ATCC BAA-1237 / DSM 17374 / SPN1</strain>
    </source>
</reference>
<reference evidence="10" key="1">
    <citation type="submission" date="2011-04" db="EMBL/GenBank/DDBJ databases">
        <title>The complete genome of Spirochaeta coccoides DSM 17374.</title>
        <authorList>
            <person name="Lucas S."/>
            <person name="Copeland A."/>
            <person name="Lapidus A."/>
            <person name="Bruce D."/>
            <person name="Goodwin L."/>
            <person name="Pitluck S."/>
            <person name="Peters L."/>
            <person name="Kyrpides N."/>
            <person name="Mavromatis K."/>
            <person name="Pagani I."/>
            <person name="Ivanova N."/>
            <person name="Ovchinnikova G."/>
            <person name="Lu M."/>
            <person name="Detter J.C."/>
            <person name="Tapia R."/>
            <person name="Han C."/>
            <person name="Land M."/>
            <person name="Hauser L."/>
            <person name="Markowitz V."/>
            <person name="Cheng J.-F."/>
            <person name="Hugenholtz P."/>
            <person name="Woyke T."/>
            <person name="Wu D."/>
            <person name="Spring S."/>
            <person name="Schroeder M."/>
            <person name="Brambilla E."/>
            <person name="Klenk H.-P."/>
            <person name="Eisen J.A."/>
        </authorList>
    </citation>
    <scope>NUCLEOTIDE SEQUENCE [LARGE SCALE GENOMIC DNA]</scope>
    <source>
        <strain evidence="10">ATCC BAA-1237 / DSM 17374 / SPN1</strain>
    </source>
</reference>
<gene>
    <name evidence="9" type="ordered locus">Spico_0542</name>
</gene>
<feature type="domain" description="ABC3 transporter permease C-terminal" evidence="8">
    <location>
        <begin position="264"/>
        <end position="388"/>
    </location>
</feature>
<evidence type="ECO:0000256" key="1">
    <source>
        <dbReference type="ARBA" id="ARBA00004651"/>
    </source>
</evidence>
<dbReference type="HOGENOM" id="CLU_698108_0_0_12"/>
<dbReference type="PANTHER" id="PTHR30489">
    <property type="entry name" value="LIPOPROTEIN-RELEASING SYSTEM TRANSMEMBRANE PROTEIN LOLE"/>
    <property type="match status" value="1"/>
</dbReference>
<dbReference type="Proteomes" id="UP000007939">
    <property type="component" value="Chromosome"/>
</dbReference>
<evidence type="ECO:0000313" key="10">
    <source>
        <dbReference type="Proteomes" id="UP000007939"/>
    </source>
</evidence>
<accession>F4GJD0</accession>
<dbReference type="KEGG" id="scc:Spico_0542"/>
<evidence type="ECO:0000256" key="5">
    <source>
        <dbReference type="ARBA" id="ARBA00022989"/>
    </source>
</evidence>